<dbReference type="Gene3D" id="3.40.50.1820">
    <property type="entry name" value="alpha/beta hydrolase"/>
    <property type="match status" value="1"/>
</dbReference>
<evidence type="ECO:0000313" key="4">
    <source>
        <dbReference type="EMBL" id="CBY07704.1"/>
    </source>
</evidence>
<evidence type="ECO:0000259" key="3">
    <source>
        <dbReference type="Pfam" id="PF00135"/>
    </source>
</evidence>
<dbReference type="PROSITE" id="PS00122">
    <property type="entry name" value="CARBOXYLESTERASE_B_1"/>
    <property type="match status" value="1"/>
</dbReference>
<dbReference type="PANTHER" id="PTHR11559">
    <property type="entry name" value="CARBOXYLESTERASE"/>
    <property type="match status" value="1"/>
</dbReference>
<organism evidence="4">
    <name type="scientific">Oikopleura dioica</name>
    <name type="common">Tunicate</name>
    <dbReference type="NCBI Taxonomy" id="34765"/>
    <lineage>
        <taxon>Eukaryota</taxon>
        <taxon>Metazoa</taxon>
        <taxon>Chordata</taxon>
        <taxon>Tunicata</taxon>
        <taxon>Appendicularia</taxon>
        <taxon>Copelata</taxon>
        <taxon>Oikopleuridae</taxon>
        <taxon>Oikopleura</taxon>
    </lineage>
</organism>
<dbReference type="OrthoDB" id="3200163at2759"/>
<comment type="similarity">
    <text evidence="1">Belongs to the type-B carboxylesterase/lipase family.</text>
</comment>
<evidence type="ECO:0000313" key="5">
    <source>
        <dbReference type="Proteomes" id="UP000001307"/>
    </source>
</evidence>
<evidence type="ECO:0000256" key="2">
    <source>
        <dbReference type="ARBA" id="ARBA00022801"/>
    </source>
</evidence>
<feature type="domain" description="Carboxylesterase type B" evidence="3">
    <location>
        <begin position="46"/>
        <end position="673"/>
    </location>
</feature>
<dbReference type="ESTHER" id="oikdi-e4x5s6">
    <property type="family name" value="Cholinesterase-like"/>
</dbReference>
<dbReference type="Pfam" id="PF00135">
    <property type="entry name" value="COesterase"/>
    <property type="match status" value="1"/>
</dbReference>
<keyword evidence="2" id="KW-0378">Hydrolase</keyword>
<dbReference type="PRINTS" id="PR00878">
    <property type="entry name" value="CHOLNESTRASE"/>
</dbReference>
<dbReference type="InterPro" id="IPR029058">
    <property type="entry name" value="AB_hydrolase_fold"/>
</dbReference>
<dbReference type="InParanoid" id="E4X5S6"/>
<reference evidence="4" key="1">
    <citation type="journal article" date="2010" name="Science">
        <title>Plasticity of animal genome architecture unmasked by rapid evolution of a pelagic tunicate.</title>
        <authorList>
            <person name="Denoeud F."/>
            <person name="Henriet S."/>
            <person name="Mungpakdee S."/>
            <person name="Aury J.M."/>
            <person name="Da Silva C."/>
            <person name="Brinkmann H."/>
            <person name="Mikhaleva J."/>
            <person name="Olsen L.C."/>
            <person name="Jubin C."/>
            <person name="Canestro C."/>
            <person name="Bouquet J.M."/>
            <person name="Danks G."/>
            <person name="Poulain J."/>
            <person name="Campsteijn C."/>
            <person name="Adamski M."/>
            <person name="Cross I."/>
            <person name="Yadetie F."/>
            <person name="Muffato M."/>
            <person name="Louis A."/>
            <person name="Butcher S."/>
            <person name="Tsagkogeorga G."/>
            <person name="Konrad A."/>
            <person name="Singh S."/>
            <person name="Jensen M.F."/>
            <person name="Cong E.H."/>
            <person name="Eikeseth-Otteraa H."/>
            <person name="Noel B."/>
            <person name="Anthouard V."/>
            <person name="Porcel B.M."/>
            <person name="Kachouri-Lafond R."/>
            <person name="Nishino A."/>
            <person name="Ugolini M."/>
            <person name="Chourrout P."/>
            <person name="Nishida H."/>
            <person name="Aasland R."/>
            <person name="Huzurbazar S."/>
            <person name="Westhof E."/>
            <person name="Delsuc F."/>
            <person name="Lehrach H."/>
            <person name="Reinhardt R."/>
            <person name="Weissenbach J."/>
            <person name="Roy S.W."/>
            <person name="Artiguenave F."/>
            <person name="Postlethwait J.H."/>
            <person name="Manak J.R."/>
            <person name="Thompson E.M."/>
            <person name="Jaillon O."/>
            <person name="Du Pasquier L."/>
            <person name="Boudinot P."/>
            <person name="Liberles D.A."/>
            <person name="Volff J.N."/>
            <person name="Philippe H."/>
            <person name="Lenhard B."/>
            <person name="Roest Crollius H."/>
            <person name="Wincker P."/>
            <person name="Chourrout D."/>
        </authorList>
    </citation>
    <scope>NUCLEOTIDE SEQUENCE [LARGE SCALE GENOMIC DNA]</scope>
</reference>
<proteinExistence type="inferred from homology"/>
<keyword evidence="5" id="KW-1185">Reference proteome</keyword>
<dbReference type="Proteomes" id="UP000001307">
    <property type="component" value="Unassembled WGS sequence"/>
</dbReference>
<dbReference type="GO" id="GO:0004104">
    <property type="term" value="F:cholinesterase activity"/>
    <property type="evidence" value="ECO:0007669"/>
    <property type="project" value="InterPro"/>
</dbReference>
<dbReference type="InterPro" id="IPR002018">
    <property type="entry name" value="CarbesteraseB"/>
</dbReference>
<accession>E4X5S6</accession>
<dbReference type="EMBL" id="FN653026">
    <property type="protein sequence ID" value="CBY07704.1"/>
    <property type="molecule type" value="Genomic_DNA"/>
</dbReference>
<evidence type="ECO:0000256" key="1">
    <source>
        <dbReference type="ARBA" id="ARBA00005964"/>
    </source>
</evidence>
<dbReference type="InterPro" id="IPR050309">
    <property type="entry name" value="Type-B_Carboxylest/Lipase"/>
</dbReference>
<dbReference type="AlphaFoldDB" id="E4X5S6"/>
<name>E4X5S6_OIKDI</name>
<dbReference type="SUPFAM" id="SSF53474">
    <property type="entry name" value="alpha/beta-Hydrolases"/>
    <property type="match status" value="1"/>
</dbReference>
<protein>
    <recommendedName>
        <fullName evidence="3">Carboxylesterase type B domain-containing protein</fullName>
    </recommendedName>
</protein>
<sequence>MRNVIKWSIGIGCACAIGLAVGLGVGLSGGSEEGENPIREGGHKIETANGPIIGFEWDSEEKMEGVWANRKHSSVSFKGIPFAAPPIGDLRWKHPKPVESWKDPIEAKNFRSICPQKCHGPAGSCDISEDCLYLNVYVEKRTLPNSNVRENARKVPVAVWFHGGAFAWGSGSSPLYDGKFITERMDMVVVTVNYRLSAFGFLALEMNENERSHANFGFGDQQAAVEWVRQNIGQFGGDADKIMIFGQSAGGVSTALHLLETPGIKSVNIHSNPLAIPVKEHWEGQRQFQQFAELADCYDKADRMACLRDLPMDTIIDQIVPNMPTIHSPRLLLAAMPFSPVIDHVIIKKQPYLKLVAGEYDQSRDVMIGNTEHETEIFIRSIWPNGPINGATYELAVRAIIQNNVTSDEFLKKYPAACKSGASSMSVSVEDCSDALCDALGPIACAAGEGAIETICQKVNSDLPCIGDEGPDERDTFEEPGTEWIFSCPTNQVLQKAGNKPTYRWHFRAPMIADISQVGGFQGIPEPPVSRIPSFKSALLGKMQVESREAGAEEYENCKFMSCHAAELSYIFAIEEQFDCKLFDQIHGEDQKFIECDENNNVLPNGMSSQNMQLLERFMSRYWANFARTGDPMNSEGATYSQEQNEIYAKDGDLPQWDAFNNDLTTLHLGYNTRTPGYDVTNDDNNSLIVPEKNWKKDICEFWDSLEIYANH</sequence>
<dbReference type="InterPro" id="IPR019826">
    <property type="entry name" value="Carboxylesterase_B_AS"/>
</dbReference>
<gene>
    <name evidence="4" type="ORF">GSOID_T00002694001</name>
</gene>
<dbReference type="InterPro" id="IPR000997">
    <property type="entry name" value="Cholinesterase"/>
</dbReference>